<accession>A0ABQ6P8C8</accession>
<evidence type="ECO:0000256" key="9">
    <source>
        <dbReference type="ARBA" id="ARBA00023136"/>
    </source>
</evidence>
<dbReference type="InterPro" id="IPR000531">
    <property type="entry name" value="Beta-barrel_TonB"/>
</dbReference>
<comment type="subcellular location">
    <subcellularLocation>
        <location evidence="1 11">Cell outer membrane</location>
        <topology evidence="1 11">Multi-pass membrane protein</topology>
    </subcellularLocation>
</comment>
<comment type="caution">
    <text evidence="16">The sequence shown here is derived from an EMBL/GenBank/DDBJ whole genome shotgun (WGS) entry which is preliminary data.</text>
</comment>
<evidence type="ECO:0000259" key="15">
    <source>
        <dbReference type="Pfam" id="PF07715"/>
    </source>
</evidence>
<dbReference type="Pfam" id="PF00593">
    <property type="entry name" value="TonB_dep_Rec_b-barrel"/>
    <property type="match status" value="1"/>
</dbReference>
<keyword evidence="3 11" id="KW-1134">Transmembrane beta strand</keyword>
<comment type="similarity">
    <text evidence="11 12">Belongs to the TonB-dependent receptor family.</text>
</comment>
<feature type="domain" description="TonB-dependent receptor plug" evidence="15">
    <location>
        <begin position="48"/>
        <end position="157"/>
    </location>
</feature>
<dbReference type="Pfam" id="PF07715">
    <property type="entry name" value="Plug"/>
    <property type="match status" value="1"/>
</dbReference>
<keyword evidence="2 11" id="KW-0813">Transport</keyword>
<keyword evidence="10 11" id="KW-0998">Cell outer membrane</keyword>
<evidence type="ECO:0000256" key="12">
    <source>
        <dbReference type="RuleBase" id="RU003357"/>
    </source>
</evidence>
<dbReference type="PROSITE" id="PS52016">
    <property type="entry name" value="TONB_DEPENDENT_REC_3"/>
    <property type="match status" value="1"/>
</dbReference>
<dbReference type="Proteomes" id="UP001187221">
    <property type="component" value="Unassembled WGS sequence"/>
</dbReference>
<evidence type="ECO:0000256" key="13">
    <source>
        <dbReference type="SAM" id="MobiDB-lite"/>
    </source>
</evidence>
<dbReference type="PANTHER" id="PTHR32552:SF81">
    <property type="entry name" value="TONB-DEPENDENT OUTER MEMBRANE RECEPTOR"/>
    <property type="match status" value="1"/>
</dbReference>
<name>A0ABQ6P8C8_9SPHN</name>
<feature type="domain" description="TonB-dependent receptor-like beta-barrel" evidence="14">
    <location>
        <begin position="240"/>
        <end position="627"/>
    </location>
</feature>
<dbReference type="InterPro" id="IPR036942">
    <property type="entry name" value="Beta-barrel_TonB_sf"/>
</dbReference>
<evidence type="ECO:0000259" key="14">
    <source>
        <dbReference type="Pfam" id="PF00593"/>
    </source>
</evidence>
<evidence type="ECO:0000313" key="16">
    <source>
        <dbReference type="EMBL" id="GMM61506.1"/>
    </source>
</evidence>
<dbReference type="InterPro" id="IPR039426">
    <property type="entry name" value="TonB-dep_rcpt-like"/>
</dbReference>
<reference evidence="16 17" key="1">
    <citation type="submission" date="2023-06" db="EMBL/GenBank/DDBJ databases">
        <title>Draft genome sequence of Novosphingobium sp. strain IK01.</title>
        <authorList>
            <person name="Hatamoto M."/>
            <person name="Ikarashi T."/>
            <person name="Yamaguchi T."/>
        </authorList>
    </citation>
    <scope>NUCLEOTIDE SEQUENCE [LARGE SCALE GENOMIC DNA]</scope>
    <source>
        <strain evidence="16 17">IK01</strain>
    </source>
</reference>
<dbReference type="SUPFAM" id="SSF56935">
    <property type="entry name" value="Porins"/>
    <property type="match status" value="1"/>
</dbReference>
<keyword evidence="17" id="KW-1185">Reference proteome</keyword>
<feature type="compositionally biased region" description="Low complexity" evidence="13">
    <location>
        <begin position="1"/>
        <end position="18"/>
    </location>
</feature>
<dbReference type="InterPro" id="IPR012910">
    <property type="entry name" value="Plug_dom"/>
</dbReference>
<keyword evidence="9 11" id="KW-0472">Membrane</keyword>
<dbReference type="EMBL" id="BTFW01000001">
    <property type="protein sequence ID" value="GMM61506.1"/>
    <property type="molecule type" value="Genomic_DNA"/>
</dbReference>
<evidence type="ECO:0000256" key="3">
    <source>
        <dbReference type="ARBA" id="ARBA00022452"/>
    </source>
</evidence>
<keyword evidence="4" id="KW-0410">Iron transport</keyword>
<dbReference type="Gene3D" id="2.40.170.20">
    <property type="entry name" value="TonB-dependent receptor, beta-barrel domain"/>
    <property type="match status" value="1"/>
</dbReference>
<evidence type="ECO:0000256" key="11">
    <source>
        <dbReference type="PROSITE-ProRule" id="PRU01360"/>
    </source>
</evidence>
<evidence type="ECO:0000256" key="1">
    <source>
        <dbReference type="ARBA" id="ARBA00004571"/>
    </source>
</evidence>
<organism evidence="16 17">
    <name type="scientific">Novosphingobium pituita</name>
    <dbReference type="NCBI Taxonomy" id="3056842"/>
    <lineage>
        <taxon>Bacteria</taxon>
        <taxon>Pseudomonadati</taxon>
        <taxon>Pseudomonadota</taxon>
        <taxon>Alphaproteobacteria</taxon>
        <taxon>Sphingomonadales</taxon>
        <taxon>Sphingomonadaceae</taxon>
        <taxon>Novosphingobium</taxon>
    </lineage>
</organism>
<dbReference type="InterPro" id="IPR037066">
    <property type="entry name" value="Plug_dom_sf"/>
</dbReference>
<sequence>MFPAQAAHAGDAGQAAPASEGENRTGDQDVSRDIVVYGRGLQQVGTATSGSQGVVGYADFENRPIARVGELAENVPGLIATQHSGEGKANQYFLRGFNLDHGTDLAGFVDGAPVNMRTHGHGQGYLDLNFLIPELVERIDYTKGPYHAELGDFANAGSLAFTTKSRLAHPMAEVSGGSFGYVRGLVAGSGELAGGTLLGAFEGTRADGPWVLSENLAKFNALLKYSRANWSLGLSAYANHWRSTDQIPERAVASGQIPLNGYIDPNDGGRSGRIALNFNGHFGRTTVAAYAIGSRLRLTSDFTYFLNDPVNGDAFRQVDRRGVFGGSVRHEGGEGALVWRVGGDARWDHIGQVGIFRVANGVVTGTIRNDRVDEVSGGLCGEGEWHVTPALRLVLGLRGDVIGYDVRSDLAANSGKGSAGMVSPKAALAWQVGKGVELYANYGEGFHSNDVRGATITVDPASGAPQGRVGVMAKSRGAELGARIERGRLTASLVGFWLDLASELVFVGDEGVTEPNAATRRFGTELSLFWKPVDGLTIDGSLAYTHARFRGVDADAVFIPNATPLVLAGGVSGRITSRLTATLRLRHFASAPLTEDNLHRSSSTTLVNAGAYWDIGRWRISADMMNLFNARDPDISYWYASRLPGEPAGGVEDRHIHPVEPRQVRATLRYSL</sequence>
<evidence type="ECO:0000256" key="5">
    <source>
        <dbReference type="ARBA" id="ARBA00022692"/>
    </source>
</evidence>
<evidence type="ECO:0000256" key="7">
    <source>
        <dbReference type="ARBA" id="ARBA00023065"/>
    </source>
</evidence>
<dbReference type="PANTHER" id="PTHR32552">
    <property type="entry name" value="FERRICHROME IRON RECEPTOR-RELATED"/>
    <property type="match status" value="1"/>
</dbReference>
<keyword evidence="7" id="KW-0406">Ion transport</keyword>
<gene>
    <name evidence="16" type="ORF">NUTIK01_22830</name>
</gene>
<evidence type="ECO:0000256" key="2">
    <source>
        <dbReference type="ARBA" id="ARBA00022448"/>
    </source>
</evidence>
<evidence type="ECO:0000256" key="8">
    <source>
        <dbReference type="ARBA" id="ARBA00023077"/>
    </source>
</evidence>
<keyword evidence="8 12" id="KW-0798">TonB box</keyword>
<evidence type="ECO:0000256" key="4">
    <source>
        <dbReference type="ARBA" id="ARBA00022496"/>
    </source>
</evidence>
<protein>
    <submittedName>
        <fullName evidence="16">TonB-dependent receptor</fullName>
    </submittedName>
</protein>
<dbReference type="Gene3D" id="2.170.130.10">
    <property type="entry name" value="TonB-dependent receptor, plug domain"/>
    <property type="match status" value="1"/>
</dbReference>
<feature type="region of interest" description="Disordered" evidence="13">
    <location>
        <begin position="1"/>
        <end position="29"/>
    </location>
</feature>
<keyword evidence="16" id="KW-0675">Receptor</keyword>
<evidence type="ECO:0000313" key="17">
    <source>
        <dbReference type="Proteomes" id="UP001187221"/>
    </source>
</evidence>
<evidence type="ECO:0000256" key="10">
    <source>
        <dbReference type="ARBA" id="ARBA00023237"/>
    </source>
</evidence>
<proteinExistence type="inferred from homology"/>
<evidence type="ECO:0000256" key="6">
    <source>
        <dbReference type="ARBA" id="ARBA00023004"/>
    </source>
</evidence>
<keyword evidence="6" id="KW-0408">Iron</keyword>
<keyword evidence="5 11" id="KW-0812">Transmembrane</keyword>